<evidence type="ECO:0000313" key="2">
    <source>
        <dbReference type="EMBL" id="KIL35432.1"/>
    </source>
</evidence>
<dbReference type="PANTHER" id="PTHR43649">
    <property type="entry name" value="ARABINOSE-BINDING PROTEIN-RELATED"/>
    <property type="match status" value="1"/>
</dbReference>
<evidence type="ECO:0008006" key="4">
    <source>
        <dbReference type="Google" id="ProtNLM"/>
    </source>
</evidence>
<keyword evidence="3" id="KW-1185">Reference proteome</keyword>
<dbReference type="RefSeq" id="WP_041064333.1">
    <property type="nucleotide sequence ID" value="NZ_JXAL01000022.1"/>
</dbReference>
<comment type="caution">
    <text evidence="2">The sequence shown here is derived from an EMBL/GenBank/DDBJ whole genome shotgun (WGS) entry which is preliminary data.</text>
</comment>
<dbReference type="CDD" id="cd13585">
    <property type="entry name" value="PBP2_TMBP_like"/>
    <property type="match status" value="1"/>
</dbReference>
<reference evidence="2 3" key="1">
    <citation type="submission" date="2014-12" db="EMBL/GenBank/DDBJ databases">
        <title>Draft genome sequence of Cohnella kolymensis strain B-2846.</title>
        <authorList>
            <person name="Karlyshev A.V."/>
            <person name="Kudryashova E.B."/>
        </authorList>
    </citation>
    <scope>NUCLEOTIDE SEQUENCE [LARGE SCALE GENOMIC DNA]</scope>
    <source>
        <strain evidence="2 3">VKM B-2846</strain>
    </source>
</reference>
<gene>
    <name evidence="2" type="ORF">SD71_14145</name>
</gene>
<dbReference type="Gene3D" id="3.40.190.10">
    <property type="entry name" value="Periplasmic binding protein-like II"/>
    <property type="match status" value="1"/>
</dbReference>
<feature type="region of interest" description="Disordered" evidence="1">
    <location>
        <begin position="485"/>
        <end position="514"/>
    </location>
</feature>
<dbReference type="SUPFAM" id="SSF53850">
    <property type="entry name" value="Periplasmic binding protein-like II"/>
    <property type="match status" value="1"/>
</dbReference>
<dbReference type="EMBL" id="JXAL01000022">
    <property type="protein sequence ID" value="KIL35432.1"/>
    <property type="molecule type" value="Genomic_DNA"/>
</dbReference>
<dbReference type="Pfam" id="PF01547">
    <property type="entry name" value="SBP_bac_1"/>
    <property type="match status" value="1"/>
</dbReference>
<dbReference type="Proteomes" id="UP000054526">
    <property type="component" value="Unassembled WGS sequence"/>
</dbReference>
<name>A0ABR5A2Z3_9BACL</name>
<evidence type="ECO:0000256" key="1">
    <source>
        <dbReference type="SAM" id="MobiDB-lite"/>
    </source>
</evidence>
<dbReference type="PROSITE" id="PS51257">
    <property type="entry name" value="PROKAR_LIPOPROTEIN"/>
    <property type="match status" value="1"/>
</dbReference>
<dbReference type="PANTHER" id="PTHR43649:SF12">
    <property type="entry name" value="DIACETYLCHITOBIOSE BINDING PROTEIN DASA"/>
    <property type="match status" value="1"/>
</dbReference>
<dbReference type="InterPro" id="IPR050490">
    <property type="entry name" value="Bact_solute-bd_prot1"/>
</dbReference>
<protein>
    <recommendedName>
        <fullName evidence="4">ABC transporter substrate-binding protein</fullName>
    </recommendedName>
</protein>
<dbReference type="InterPro" id="IPR006059">
    <property type="entry name" value="SBP"/>
</dbReference>
<organism evidence="2 3">
    <name type="scientific">Cohnella kolymensis</name>
    <dbReference type="NCBI Taxonomy" id="1590652"/>
    <lineage>
        <taxon>Bacteria</taxon>
        <taxon>Bacillati</taxon>
        <taxon>Bacillota</taxon>
        <taxon>Bacilli</taxon>
        <taxon>Bacillales</taxon>
        <taxon>Paenibacillaceae</taxon>
        <taxon>Cohnella</taxon>
    </lineage>
</organism>
<proteinExistence type="predicted"/>
<accession>A0ABR5A2Z3</accession>
<sequence length="514" mass="57806">MIKKSLVRRTYMVSMVLIFSLLVSLLSACSTGGKDNSEERRTLRIGMMYGSKEDETNTRQQFTDLFEFSHPNIDIEIVPAIDWGQMRYASPEEQRKQPDPIERAKAIMTGTNPVDVMILDTGVMGQLVADNQLLQLDSLIKEDELDLEGIVPAVLDSIKTEGDGKIYGLSPTFSSSVLFYNKQLFKKAGVDFPRDGMSWDEVFNLAKRLTSGSGDSAQFGLTLNPYGGSNGFWAAQEYARPLRLRMFDDSGEKMTVNTEKWRKVLTDIETLSKDHVIPSNQDMQWKEPARGEPNNPYQGQLFLAGRVAMTVGYYNTINDLIGANARADKVKGAQKIDWDMVTMPFHSELPGVSGNFYVSQLATINAQAQNKEDAWEFIKFMNGKEWAKLRSRNTYEMSVYQEYIKPREGMSYNAAAFYNVKPMQISLSRKEQELYRERPNLHLVSQLADMIFSKVDQGQMTIDEALKQWESRGNDLLQKIKLNPDKEMPGVFDDLQTGGPGVKSDGSASAAPAG</sequence>
<evidence type="ECO:0000313" key="3">
    <source>
        <dbReference type="Proteomes" id="UP000054526"/>
    </source>
</evidence>